<accession>A0A841PLL8</accession>
<feature type="transmembrane region" description="Helical" evidence="6">
    <location>
        <begin position="147"/>
        <end position="167"/>
    </location>
</feature>
<feature type="transmembrane region" description="Helical" evidence="6">
    <location>
        <begin position="63"/>
        <end position="82"/>
    </location>
</feature>
<dbReference type="Proteomes" id="UP000568839">
    <property type="component" value="Unassembled WGS sequence"/>
</dbReference>
<keyword evidence="4 6" id="KW-1133">Transmembrane helix</keyword>
<feature type="transmembrane region" description="Helical" evidence="6">
    <location>
        <begin position="88"/>
        <end position="111"/>
    </location>
</feature>
<keyword evidence="7" id="KW-0378">Hydrolase</keyword>
<keyword evidence="2" id="KW-1003">Cell membrane</keyword>
<organism evidence="7 8">
    <name type="scientific">Geomicrobium halophilum</name>
    <dbReference type="NCBI Taxonomy" id="549000"/>
    <lineage>
        <taxon>Bacteria</taxon>
        <taxon>Bacillati</taxon>
        <taxon>Bacillota</taxon>
        <taxon>Bacilli</taxon>
        <taxon>Bacillales</taxon>
        <taxon>Geomicrobium</taxon>
    </lineage>
</organism>
<dbReference type="EMBL" id="JACHHJ010000001">
    <property type="protein sequence ID" value="MBB6448106.1"/>
    <property type="molecule type" value="Genomic_DNA"/>
</dbReference>
<feature type="transmembrane region" description="Helical" evidence="6">
    <location>
        <begin position="202"/>
        <end position="226"/>
    </location>
</feature>
<keyword evidence="8" id="KW-1185">Reference proteome</keyword>
<evidence type="ECO:0000256" key="2">
    <source>
        <dbReference type="ARBA" id="ARBA00022475"/>
    </source>
</evidence>
<evidence type="ECO:0000313" key="8">
    <source>
        <dbReference type="Proteomes" id="UP000568839"/>
    </source>
</evidence>
<dbReference type="GO" id="GO:0016787">
    <property type="term" value="F:hydrolase activity"/>
    <property type="evidence" value="ECO:0007669"/>
    <property type="project" value="UniProtKB-KW"/>
</dbReference>
<evidence type="ECO:0000256" key="4">
    <source>
        <dbReference type="ARBA" id="ARBA00022989"/>
    </source>
</evidence>
<evidence type="ECO:0000256" key="5">
    <source>
        <dbReference type="ARBA" id="ARBA00023136"/>
    </source>
</evidence>
<gene>
    <name evidence="7" type="ORF">HNR44_000055</name>
</gene>
<dbReference type="PANTHER" id="PTHR30249:SF17">
    <property type="entry name" value="HOLIN-LIKE PROTEIN CIDB"/>
    <property type="match status" value="1"/>
</dbReference>
<protein>
    <submittedName>
        <fullName evidence="7">Putative murein hydrolase (TIGR00659 family)</fullName>
    </submittedName>
</protein>
<dbReference type="RefSeq" id="WP_184402143.1">
    <property type="nucleotide sequence ID" value="NZ_JACHHJ010000001.1"/>
</dbReference>
<evidence type="ECO:0000256" key="6">
    <source>
        <dbReference type="SAM" id="Phobius"/>
    </source>
</evidence>
<comment type="subcellular location">
    <subcellularLocation>
        <location evidence="1">Cell membrane</location>
        <topology evidence="1">Multi-pass membrane protein</topology>
    </subcellularLocation>
</comment>
<proteinExistence type="predicted"/>
<dbReference type="GO" id="GO:0005886">
    <property type="term" value="C:plasma membrane"/>
    <property type="evidence" value="ECO:0007669"/>
    <property type="project" value="UniProtKB-SubCell"/>
</dbReference>
<dbReference type="InterPro" id="IPR007300">
    <property type="entry name" value="CidB/LrgB"/>
</dbReference>
<dbReference type="AlphaFoldDB" id="A0A841PLL8"/>
<keyword evidence="3 6" id="KW-0812">Transmembrane</keyword>
<evidence type="ECO:0000256" key="3">
    <source>
        <dbReference type="ARBA" id="ARBA00022692"/>
    </source>
</evidence>
<feature type="transmembrane region" description="Helical" evidence="6">
    <location>
        <begin position="30"/>
        <end position="51"/>
    </location>
</feature>
<dbReference type="Pfam" id="PF04172">
    <property type="entry name" value="LrgB"/>
    <property type="match status" value="1"/>
</dbReference>
<name>A0A841PLL8_9BACL</name>
<evidence type="ECO:0000313" key="7">
    <source>
        <dbReference type="EMBL" id="MBB6448106.1"/>
    </source>
</evidence>
<comment type="caution">
    <text evidence="7">The sequence shown here is derived from an EMBL/GenBank/DDBJ whole genome shotgun (WGS) entry which is preliminary data.</text>
</comment>
<keyword evidence="5 6" id="KW-0472">Membrane</keyword>
<dbReference type="PANTHER" id="PTHR30249">
    <property type="entry name" value="PUTATIVE SEROTONIN TRANSPORTER"/>
    <property type="match status" value="1"/>
</dbReference>
<sequence length="227" mass="24529">MMLVIALFFILLTVAFYICAQLIHRRFTYVLTIPVIPAMIMLVFTLTLSDISYESYMIGGKWIEFWLGPAVVALAVPLYRQWGMLKKYLLPLLLAVLTGTIIGVASGYVFMRMAGFRADLLYAMLPKSVTTPVAVDVANVLDGNPSLAALFVMIAGISGVLLTQLTWKLFRIHHPLSKGIGLGCAAHALGTAKAITDGELEGAASSVAMTLCAVILSLLTPLILLLL</sequence>
<evidence type="ECO:0000256" key="1">
    <source>
        <dbReference type="ARBA" id="ARBA00004651"/>
    </source>
</evidence>
<reference evidence="7 8" key="1">
    <citation type="submission" date="2020-08" db="EMBL/GenBank/DDBJ databases">
        <title>Genomic Encyclopedia of Type Strains, Phase IV (KMG-IV): sequencing the most valuable type-strain genomes for metagenomic binning, comparative biology and taxonomic classification.</title>
        <authorList>
            <person name="Goeker M."/>
        </authorList>
    </citation>
    <scope>NUCLEOTIDE SEQUENCE [LARGE SCALE GENOMIC DNA]</scope>
    <source>
        <strain evidence="7 8">DSM 21769</strain>
    </source>
</reference>